<dbReference type="GeneID" id="60201682"/>
<keyword evidence="2" id="KW-0067">ATP-binding</keyword>
<dbReference type="GO" id="GO:0004386">
    <property type="term" value="F:helicase activity"/>
    <property type="evidence" value="ECO:0007669"/>
    <property type="project" value="UniProtKB-KW"/>
</dbReference>
<evidence type="ECO:0000313" key="2">
    <source>
        <dbReference type="EMBL" id="ABM73074.1"/>
    </source>
</evidence>
<dbReference type="eggNOG" id="ENOG5030843">
    <property type="taxonomic scope" value="Bacteria"/>
</dbReference>
<reference evidence="2 3" key="1">
    <citation type="journal article" date="2007" name="PLoS Genet.">
        <title>Patterns and implications of gene gain and loss in the evolution of Prochlorococcus.</title>
        <authorList>
            <person name="Kettler G.C."/>
            <person name="Martiny A.C."/>
            <person name="Huang K."/>
            <person name="Zucker J."/>
            <person name="Coleman M.L."/>
            <person name="Rodrigue S."/>
            <person name="Chen F."/>
            <person name="Lapidus A."/>
            <person name="Ferriera S."/>
            <person name="Johnson J."/>
            <person name="Steglich C."/>
            <person name="Church G.M."/>
            <person name="Richardson P."/>
            <person name="Chisholm S.W."/>
        </authorList>
    </citation>
    <scope>NUCLEOTIDE SEQUENCE [LARGE SCALE GENOMIC DNA]</scope>
    <source>
        <strain evidence="2 3">MIT 9515</strain>
    </source>
</reference>
<dbReference type="EMBL" id="CP000552">
    <property type="protein sequence ID" value="ABM73074.1"/>
    <property type="molecule type" value="Genomic_DNA"/>
</dbReference>
<dbReference type="STRING" id="167542.P9515_18671"/>
<keyword evidence="2" id="KW-0547">Nucleotide-binding</keyword>
<dbReference type="HOGENOM" id="CLU_098226_0_0_3"/>
<proteinExistence type="predicted"/>
<evidence type="ECO:0000256" key="1">
    <source>
        <dbReference type="SAM" id="MobiDB-lite"/>
    </source>
</evidence>
<dbReference type="RefSeq" id="WP_011821158.1">
    <property type="nucleotide sequence ID" value="NC_008817.1"/>
</dbReference>
<name>A2BZ63_PROM5</name>
<keyword evidence="2" id="KW-0378">Hydrolase</keyword>
<keyword evidence="2" id="KW-0347">Helicase</keyword>
<evidence type="ECO:0000313" key="3">
    <source>
        <dbReference type="Proteomes" id="UP000001589"/>
    </source>
</evidence>
<sequence length="188" mass="22038">MDSRRPRNFRNNFDRTILDKQVDKIVETGRQFVDGVSGSRPGNKRSTDFRGISRRNVKNVGKWVSDKMDVFFEEEDLSDQENSYAHVQDIKSFSRESRSDELAKISSKRPLEALSLRQPKNIQIDEQKKLPYGKSNYFDEWPDDSDLKVNRWQRSAEKIDDLNGDEDNITSGLNNGRSLPRSRRRRRI</sequence>
<dbReference type="KEGG" id="pmc:P9515_18671"/>
<accession>A2BZ63</accession>
<organism evidence="2 3">
    <name type="scientific">Prochlorococcus marinus (strain MIT 9515)</name>
    <dbReference type="NCBI Taxonomy" id="167542"/>
    <lineage>
        <taxon>Bacteria</taxon>
        <taxon>Bacillati</taxon>
        <taxon>Cyanobacteriota</taxon>
        <taxon>Cyanophyceae</taxon>
        <taxon>Synechococcales</taxon>
        <taxon>Prochlorococcaceae</taxon>
        <taxon>Prochlorococcus</taxon>
    </lineage>
</organism>
<dbReference type="OrthoDB" id="542533at2"/>
<dbReference type="AlphaFoldDB" id="A2BZ63"/>
<dbReference type="Proteomes" id="UP000001589">
    <property type="component" value="Chromosome"/>
</dbReference>
<protein>
    <submittedName>
        <fullName evidence="2">Possible RNA helicase</fullName>
    </submittedName>
</protein>
<feature type="region of interest" description="Disordered" evidence="1">
    <location>
        <begin position="156"/>
        <end position="188"/>
    </location>
</feature>
<gene>
    <name evidence="2" type="ordered locus">P9515_18671</name>
</gene>